<protein>
    <submittedName>
        <fullName evidence="2">Uncharacterized protein</fullName>
    </submittedName>
</protein>
<evidence type="ECO:0000313" key="3">
    <source>
        <dbReference type="Proteomes" id="UP000230002"/>
    </source>
</evidence>
<dbReference type="Proteomes" id="UP000230002">
    <property type="component" value="Unassembled WGS sequence"/>
</dbReference>
<name>A0A2G8RXZ2_9APHY</name>
<dbReference type="OrthoDB" id="3219836at2759"/>
<sequence length="231" mass="25075">MDRQGSPSIDTIRRSSYTTMPSTELSASPLGPRSTGDARPVLGHVNLMVDTLIANANLEDLRAIVRGMLATNPPSVAQAFTAAARQRLLRVDATAIPDTTGIFEAGAGDRTAAPTEKLHDILVRIRTLYGSGLGFASLRILSRVVSATVGIRWEDDSDMEDVLAHIDADISQAIQSSKEELDSGRVTDLHDARGIVQELRSAVNESQMDVKKWDGAFPFERAASSLEYWRV</sequence>
<keyword evidence="3" id="KW-1185">Reference proteome</keyword>
<evidence type="ECO:0000256" key="1">
    <source>
        <dbReference type="SAM" id="MobiDB-lite"/>
    </source>
</evidence>
<feature type="region of interest" description="Disordered" evidence="1">
    <location>
        <begin position="1"/>
        <end position="37"/>
    </location>
</feature>
<proteinExistence type="predicted"/>
<dbReference type="AlphaFoldDB" id="A0A2G8RXZ2"/>
<feature type="compositionally biased region" description="Polar residues" evidence="1">
    <location>
        <begin position="1"/>
        <end position="26"/>
    </location>
</feature>
<dbReference type="EMBL" id="AYKW01000045">
    <property type="protein sequence ID" value="PIL26364.1"/>
    <property type="molecule type" value="Genomic_DNA"/>
</dbReference>
<comment type="caution">
    <text evidence="2">The sequence shown here is derived from an EMBL/GenBank/DDBJ whole genome shotgun (WGS) entry which is preliminary data.</text>
</comment>
<dbReference type="STRING" id="1077348.A0A2G8RXZ2"/>
<evidence type="ECO:0000313" key="2">
    <source>
        <dbReference type="EMBL" id="PIL26364.1"/>
    </source>
</evidence>
<accession>A0A2G8RXZ2</accession>
<organism evidence="2 3">
    <name type="scientific">Ganoderma sinense ZZ0214-1</name>
    <dbReference type="NCBI Taxonomy" id="1077348"/>
    <lineage>
        <taxon>Eukaryota</taxon>
        <taxon>Fungi</taxon>
        <taxon>Dikarya</taxon>
        <taxon>Basidiomycota</taxon>
        <taxon>Agaricomycotina</taxon>
        <taxon>Agaricomycetes</taxon>
        <taxon>Polyporales</taxon>
        <taxon>Polyporaceae</taxon>
        <taxon>Ganoderma</taxon>
    </lineage>
</organism>
<gene>
    <name evidence="2" type="ORF">GSI_12120</name>
</gene>
<reference evidence="2 3" key="1">
    <citation type="journal article" date="2015" name="Sci. Rep.">
        <title>Chromosome-level genome map provides insights into diverse defense mechanisms in the medicinal fungus Ganoderma sinense.</title>
        <authorList>
            <person name="Zhu Y."/>
            <person name="Xu J."/>
            <person name="Sun C."/>
            <person name="Zhou S."/>
            <person name="Xu H."/>
            <person name="Nelson D.R."/>
            <person name="Qian J."/>
            <person name="Song J."/>
            <person name="Luo H."/>
            <person name="Xiang L."/>
            <person name="Li Y."/>
            <person name="Xu Z."/>
            <person name="Ji A."/>
            <person name="Wang L."/>
            <person name="Lu S."/>
            <person name="Hayward A."/>
            <person name="Sun W."/>
            <person name="Li X."/>
            <person name="Schwartz D.C."/>
            <person name="Wang Y."/>
            <person name="Chen S."/>
        </authorList>
    </citation>
    <scope>NUCLEOTIDE SEQUENCE [LARGE SCALE GENOMIC DNA]</scope>
    <source>
        <strain evidence="2 3">ZZ0214-1</strain>
    </source>
</reference>